<dbReference type="PRINTS" id="PR00730">
    <property type="entry name" value="THERMOLYSIN"/>
</dbReference>
<dbReference type="MEROPS" id="M04.016"/>
<dbReference type="InterPro" id="IPR023612">
    <property type="entry name" value="Peptidase_M4"/>
</dbReference>
<keyword evidence="2" id="KW-0645">Protease</keyword>
<dbReference type="KEGG" id="hoh:Hoch_6312"/>
<proteinExistence type="inferred from homology"/>
<dbReference type="Pfam" id="PF01447">
    <property type="entry name" value="Peptidase_M4"/>
    <property type="match status" value="1"/>
</dbReference>
<dbReference type="InterPro" id="IPR050728">
    <property type="entry name" value="Zinc_Metalloprotease_M4"/>
</dbReference>
<dbReference type="HOGENOM" id="CLU_008590_4_1_7"/>
<dbReference type="EMBL" id="CP001804">
    <property type="protein sequence ID" value="ACY18783.1"/>
    <property type="molecule type" value="Genomic_DNA"/>
</dbReference>
<evidence type="ECO:0000256" key="5">
    <source>
        <dbReference type="ARBA" id="ARBA00022801"/>
    </source>
</evidence>
<dbReference type="STRING" id="502025.Hoch_6312"/>
<evidence type="ECO:0000313" key="13">
    <source>
        <dbReference type="Proteomes" id="UP000001880"/>
    </source>
</evidence>
<accession>D0LNV7</accession>
<dbReference type="PANTHER" id="PTHR33794:SF1">
    <property type="entry name" value="BACILLOLYSIN"/>
    <property type="match status" value="1"/>
</dbReference>
<evidence type="ECO:0000313" key="12">
    <source>
        <dbReference type="EMBL" id="ACY18783.1"/>
    </source>
</evidence>
<dbReference type="GO" id="GO:0046872">
    <property type="term" value="F:metal ion binding"/>
    <property type="evidence" value="ECO:0007669"/>
    <property type="project" value="UniProtKB-KW"/>
</dbReference>
<keyword evidence="6" id="KW-0862">Zinc</keyword>
<dbReference type="Proteomes" id="UP000001880">
    <property type="component" value="Chromosome"/>
</dbReference>
<feature type="domain" description="FTP" evidence="11">
    <location>
        <begin position="100"/>
        <end position="148"/>
    </location>
</feature>
<keyword evidence="3" id="KW-0479">Metal-binding</keyword>
<keyword evidence="4" id="KW-0732">Signal</keyword>
<evidence type="ECO:0000259" key="11">
    <source>
        <dbReference type="Pfam" id="PF07504"/>
    </source>
</evidence>
<keyword evidence="7" id="KW-0482">Metalloprotease</keyword>
<dbReference type="SUPFAM" id="SSF55486">
    <property type="entry name" value="Metalloproteases ('zincins'), catalytic domain"/>
    <property type="match status" value="1"/>
</dbReference>
<reference evidence="12 13" key="1">
    <citation type="journal article" date="2010" name="Stand. Genomic Sci.">
        <title>Complete genome sequence of Haliangium ochraceum type strain (SMP-2).</title>
        <authorList>
            <consortium name="US DOE Joint Genome Institute (JGI-PGF)"/>
            <person name="Ivanova N."/>
            <person name="Daum C."/>
            <person name="Lang E."/>
            <person name="Abt B."/>
            <person name="Kopitz M."/>
            <person name="Saunders E."/>
            <person name="Lapidus A."/>
            <person name="Lucas S."/>
            <person name="Glavina Del Rio T."/>
            <person name="Nolan M."/>
            <person name="Tice H."/>
            <person name="Copeland A."/>
            <person name="Cheng J.F."/>
            <person name="Chen F."/>
            <person name="Bruce D."/>
            <person name="Goodwin L."/>
            <person name="Pitluck S."/>
            <person name="Mavromatis K."/>
            <person name="Pati A."/>
            <person name="Mikhailova N."/>
            <person name="Chen A."/>
            <person name="Palaniappan K."/>
            <person name="Land M."/>
            <person name="Hauser L."/>
            <person name="Chang Y.J."/>
            <person name="Jeffries C.D."/>
            <person name="Detter J.C."/>
            <person name="Brettin T."/>
            <person name="Rohde M."/>
            <person name="Goker M."/>
            <person name="Bristow J."/>
            <person name="Markowitz V."/>
            <person name="Eisen J.A."/>
            <person name="Hugenholtz P."/>
            <person name="Kyrpides N.C."/>
            <person name="Klenk H.P."/>
        </authorList>
    </citation>
    <scope>NUCLEOTIDE SEQUENCE [LARGE SCALE GENOMIC DNA]</scope>
    <source>
        <strain evidence="13">DSM 14365 / CIP 107738 / JCM 11303 / AJ 13395 / SMP-2</strain>
    </source>
</reference>
<name>D0LNV7_HALO1</name>
<protein>
    <submittedName>
        <fullName evidence="12">Peptidase M4 thermolysin</fullName>
    </submittedName>
</protein>
<organism evidence="12 13">
    <name type="scientific">Haliangium ochraceum (strain DSM 14365 / JCM 11303 / SMP-2)</name>
    <dbReference type="NCBI Taxonomy" id="502025"/>
    <lineage>
        <taxon>Bacteria</taxon>
        <taxon>Pseudomonadati</taxon>
        <taxon>Myxococcota</taxon>
        <taxon>Polyangia</taxon>
        <taxon>Haliangiales</taxon>
        <taxon>Kofleriaceae</taxon>
        <taxon>Haliangium</taxon>
    </lineage>
</organism>
<dbReference type="Gene3D" id="1.10.390.10">
    <property type="entry name" value="Neutral Protease Domain 2"/>
    <property type="match status" value="1"/>
</dbReference>
<dbReference type="InterPro" id="IPR001570">
    <property type="entry name" value="Peptidase_M4_C_domain"/>
</dbReference>
<dbReference type="InterPro" id="IPR027268">
    <property type="entry name" value="Peptidase_M4/M1_CTD_sf"/>
</dbReference>
<dbReference type="CDD" id="cd09597">
    <property type="entry name" value="M4_TLP"/>
    <property type="match status" value="1"/>
</dbReference>
<feature type="domain" description="Peptidase M4 C-terminal" evidence="10">
    <location>
        <begin position="395"/>
        <end position="539"/>
    </location>
</feature>
<evidence type="ECO:0000256" key="3">
    <source>
        <dbReference type="ARBA" id="ARBA00022723"/>
    </source>
</evidence>
<dbReference type="eggNOG" id="COG3227">
    <property type="taxonomic scope" value="Bacteria"/>
</dbReference>
<dbReference type="PANTHER" id="PTHR33794">
    <property type="entry name" value="BACILLOLYSIN"/>
    <property type="match status" value="1"/>
</dbReference>
<sequence>MENNTAIKCIFHFVLPGERYLMNRRVLYVAAFLGLPLAACNSSEFDSSAQPQFDKVASTAVAGDSELTRINLRDQPALWANVAQQGLSNRAFGQSSEVGFQTLRELTEPSGMVHTRTQQTYRGIPVWGEQLITSRDASGQLVRMHGNLIQGMGKIDTVPTLTAMDALAQMKSQHELSIASSARVYENESSELVIYADKDAARLAYDVSFFSDSRKGGEPTRPTFLVDAKTGEVLFQYEGLTTNLIGTGPGGNTKTGQYEYGTDFGFNDVAVSGSTCTMNTSNVKTVNLNHGTSGSSAYSYSCPRNTVKSINGAYSPLNDAHFFGGVVFNMYNDWVGTAPLSFQLTMRVHYSNNYQNAFWNGSAMTFGDGGSTFFPLVSLDVSSHEVSHGFTEQNSGLIYSGQSGGINEAFSDIAGEAAENYMHGSNDFLVGADIFKATGALRYMADPPQDGSSIGHADDYTSGMDVHHSSGVFNKAFYLLATTNGWTVQQAFLVFARANQNYWGPSTNYIAGAQGVVDAADDLGLNLDDVNAAFAAVGIGSTTPPDPDPTCDAEIGCVTLSLLTDRYGSETSWTITNAAGATVASGSGYANNTQYTETAELAPGDYIFTIRDSYGDGICCSYGNGSYALSLDGTTVVSGGDFDSSEATAFSVGGGTPPPATQTANLSLLTDRYGSETSWTITDSSGGTVASGSGYANNTQYNETAELDPGSYTFTIRDSYGDGICCAYGNGSYTLSLEGTTIKTGGNFGSAETTTFAVD</sequence>
<evidence type="ECO:0000259" key="10">
    <source>
        <dbReference type="Pfam" id="PF02868"/>
    </source>
</evidence>
<comment type="similarity">
    <text evidence="1">Belongs to the peptidase M4 family.</text>
</comment>
<evidence type="ECO:0000256" key="8">
    <source>
        <dbReference type="PIRSR" id="PIRSR623612-1"/>
    </source>
</evidence>
<gene>
    <name evidence="12" type="ordered locus">Hoch_6312</name>
</gene>
<dbReference type="InterPro" id="IPR011096">
    <property type="entry name" value="FTP_domain"/>
</dbReference>
<evidence type="ECO:0000256" key="2">
    <source>
        <dbReference type="ARBA" id="ARBA00022670"/>
    </source>
</evidence>
<dbReference type="Gene3D" id="3.10.450.40">
    <property type="match status" value="1"/>
</dbReference>
<keyword evidence="5" id="KW-0378">Hydrolase</keyword>
<dbReference type="Gene3D" id="3.10.170.10">
    <property type="match status" value="1"/>
</dbReference>
<evidence type="ECO:0000256" key="7">
    <source>
        <dbReference type="ARBA" id="ARBA00023049"/>
    </source>
</evidence>
<dbReference type="GO" id="GO:0004222">
    <property type="term" value="F:metalloendopeptidase activity"/>
    <property type="evidence" value="ECO:0007669"/>
    <property type="project" value="InterPro"/>
</dbReference>
<dbReference type="AlphaFoldDB" id="D0LNV7"/>
<dbReference type="InterPro" id="IPR013856">
    <property type="entry name" value="Peptidase_M4_domain"/>
</dbReference>
<evidence type="ECO:0000259" key="9">
    <source>
        <dbReference type="Pfam" id="PF01447"/>
    </source>
</evidence>
<keyword evidence="13" id="KW-1185">Reference proteome</keyword>
<dbReference type="Pfam" id="PF07504">
    <property type="entry name" value="FTP"/>
    <property type="match status" value="1"/>
</dbReference>
<feature type="domain" description="Peptidase M4" evidence="9">
    <location>
        <begin position="253"/>
        <end position="392"/>
    </location>
</feature>
<evidence type="ECO:0000256" key="4">
    <source>
        <dbReference type="ARBA" id="ARBA00022729"/>
    </source>
</evidence>
<dbReference type="Gene3D" id="3.10.450.490">
    <property type="match status" value="1"/>
</dbReference>
<feature type="active site" description="Proton donor" evidence="8">
    <location>
        <position position="467"/>
    </location>
</feature>
<dbReference type="Pfam" id="PF02868">
    <property type="entry name" value="Peptidase_M4_C"/>
    <property type="match status" value="1"/>
</dbReference>
<feature type="active site" evidence="8">
    <location>
        <position position="385"/>
    </location>
</feature>
<evidence type="ECO:0000256" key="1">
    <source>
        <dbReference type="ARBA" id="ARBA00009388"/>
    </source>
</evidence>
<evidence type="ECO:0000256" key="6">
    <source>
        <dbReference type="ARBA" id="ARBA00022833"/>
    </source>
</evidence>
<dbReference type="GO" id="GO:0006508">
    <property type="term" value="P:proteolysis"/>
    <property type="evidence" value="ECO:0007669"/>
    <property type="project" value="UniProtKB-KW"/>
</dbReference>